<dbReference type="Gene3D" id="2.60.120.260">
    <property type="entry name" value="Galactose-binding domain-like"/>
    <property type="match status" value="1"/>
</dbReference>
<dbReference type="AlphaFoldDB" id="A0A0D6JWJ3"/>
<feature type="region of interest" description="Disordered" evidence="3">
    <location>
        <begin position="23"/>
        <end position="51"/>
    </location>
</feature>
<name>A0A0D6JWJ3_9EURY</name>
<reference evidence="6" key="1">
    <citation type="submission" date="2015-03" db="EMBL/GenBank/DDBJ databases">
        <authorList>
            <person name="Urmite Genomes"/>
        </authorList>
    </citation>
    <scope>NUCLEOTIDE SEQUENCE [LARGE SCALE GENOMIC DNA]</scope>
    <source>
        <strain evidence="6">Arc-Hr</strain>
    </source>
</reference>
<organism evidence="5 6">
    <name type="scientific">Haloferax massiliensis</name>
    <dbReference type="NCBI Taxonomy" id="1476858"/>
    <lineage>
        <taxon>Archaea</taxon>
        <taxon>Methanobacteriati</taxon>
        <taxon>Methanobacteriota</taxon>
        <taxon>Stenosarchaea group</taxon>
        <taxon>Halobacteria</taxon>
        <taxon>Halobacteriales</taxon>
        <taxon>Haloferacaceae</taxon>
        <taxon>Haloferax</taxon>
    </lineage>
</organism>
<dbReference type="EMBL" id="CSTE01000005">
    <property type="protein sequence ID" value="CQR53145.1"/>
    <property type="molecule type" value="Genomic_DNA"/>
</dbReference>
<dbReference type="Proteomes" id="UP000198902">
    <property type="component" value="Unassembled WGS sequence"/>
</dbReference>
<dbReference type="InterPro" id="IPR011330">
    <property type="entry name" value="Glyco_hydro/deAcase_b/a-brl"/>
</dbReference>
<dbReference type="PROSITE" id="PS51257">
    <property type="entry name" value="PROKAR_LIPOPROTEIN"/>
    <property type="match status" value="1"/>
</dbReference>
<keyword evidence="2" id="KW-0732">Signal</keyword>
<evidence type="ECO:0000256" key="3">
    <source>
        <dbReference type="SAM" id="MobiDB-lite"/>
    </source>
</evidence>
<gene>
    <name evidence="5" type="ORF">BN996_03482</name>
</gene>
<dbReference type="InterPro" id="IPR002509">
    <property type="entry name" value="NODB_dom"/>
</dbReference>
<dbReference type="InterPro" id="IPR006311">
    <property type="entry name" value="TAT_signal"/>
</dbReference>
<dbReference type="PANTHER" id="PTHR34216">
    <property type="match status" value="1"/>
</dbReference>
<dbReference type="CDD" id="cd10970">
    <property type="entry name" value="CE4_DAC_u1_6s"/>
    <property type="match status" value="1"/>
</dbReference>
<evidence type="ECO:0000313" key="6">
    <source>
        <dbReference type="Proteomes" id="UP000198902"/>
    </source>
</evidence>
<keyword evidence="6" id="KW-1185">Reference proteome</keyword>
<dbReference type="GO" id="GO:0005576">
    <property type="term" value="C:extracellular region"/>
    <property type="evidence" value="ECO:0007669"/>
    <property type="project" value="UniProtKB-SubCell"/>
</dbReference>
<evidence type="ECO:0000256" key="2">
    <source>
        <dbReference type="ARBA" id="ARBA00022729"/>
    </source>
</evidence>
<evidence type="ECO:0000259" key="4">
    <source>
        <dbReference type="PROSITE" id="PS51677"/>
    </source>
</evidence>
<accession>A0A0D6JWJ3</accession>
<feature type="domain" description="NodB homology" evidence="4">
    <location>
        <begin position="226"/>
        <end position="436"/>
    </location>
</feature>
<evidence type="ECO:0000313" key="5">
    <source>
        <dbReference type="EMBL" id="CQR53145.1"/>
    </source>
</evidence>
<dbReference type="PROSITE" id="PS51318">
    <property type="entry name" value="TAT"/>
    <property type="match status" value="1"/>
</dbReference>
<comment type="subcellular location">
    <subcellularLocation>
        <location evidence="1">Secreted</location>
    </subcellularLocation>
</comment>
<dbReference type="GO" id="GO:0005975">
    <property type="term" value="P:carbohydrate metabolic process"/>
    <property type="evidence" value="ECO:0007669"/>
    <property type="project" value="InterPro"/>
</dbReference>
<proteinExistence type="predicted"/>
<protein>
    <submittedName>
        <fullName evidence="5">Polysaccharide deacetylase</fullName>
    </submittedName>
</protein>
<dbReference type="SUPFAM" id="SSF88713">
    <property type="entry name" value="Glycoside hydrolase/deacetylase"/>
    <property type="match status" value="1"/>
</dbReference>
<dbReference type="Gene3D" id="3.20.20.370">
    <property type="entry name" value="Glycoside hydrolase/deacetylase"/>
    <property type="match status" value="1"/>
</dbReference>
<sequence length="436" mass="47582">MNLSRRSYLGLSAAVLSGCVARGGEPAGATEPTATSEPPTPAPTPTPRFSYDDPSVDAAGDPLAVAFNSRERFRDVGWLVDDFEDERLWGTFAGRYAVEEDVVYCGSQSLRLDATPADERVWIYRTFDGGIDLSDADLSLAVNLVTPDTEGITVRLAAPDYDNTLLLGRHVWAAGWQRLDLGPRRVTGSPDLSNVTEISIQLYTGGGTTARFYVDSLRAKPRADAGKVMITFDDNTRSQYDTAYPILESHGFPGVVGVIPWTVGSSHRIPRSGMDEMVDSGWDMVSHPQRSDSFRDLSPADQRASIRESKAWLVENGFERGADFIIWPYGRYDESALDAASDYHYLGFVTVGGPTGPVSDPQIVGRTDGDDVKKAKQALDFAAQYNQLAVLMYHDVTGKGRSISPAAFAETMDYVDELGLDVVTASSYWDSIRDSV</sequence>
<dbReference type="PANTHER" id="PTHR34216:SF3">
    <property type="entry name" value="POLY-BETA-1,6-N-ACETYL-D-GLUCOSAMINE N-DEACETYLASE"/>
    <property type="match status" value="1"/>
</dbReference>
<feature type="compositionally biased region" description="Low complexity" evidence="3">
    <location>
        <begin position="23"/>
        <end position="37"/>
    </location>
</feature>
<dbReference type="PROSITE" id="PS51677">
    <property type="entry name" value="NODB"/>
    <property type="match status" value="1"/>
</dbReference>
<dbReference type="GO" id="GO:0016810">
    <property type="term" value="F:hydrolase activity, acting on carbon-nitrogen (but not peptide) bonds"/>
    <property type="evidence" value="ECO:0007669"/>
    <property type="project" value="InterPro"/>
</dbReference>
<evidence type="ECO:0000256" key="1">
    <source>
        <dbReference type="ARBA" id="ARBA00004613"/>
    </source>
</evidence>
<dbReference type="Pfam" id="PF01522">
    <property type="entry name" value="Polysacc_deac_1"/>
    <property type="match status" value="1"/>
</dbReference>
<dbReference type="InterPro" id="IPR051398">
    <property type="entry name" value="Polysacch_Deacetylase"/>
</dbReference>